<dbReference type="OrthoDB" id="9802617at2"/>
<proteinExistence type="inferred from homology"/>
<evidence type="ECO:0000256" key="1">
    <source>
        <dbReference type="ARBA" id="ARBA00006471"/>
    </source>
</evidence>
<comment type="similarity">
    <text evidence="1 8 9">Belongs to the universal ribosomal protein uS8 family.</text>
</comment>
<protein>
    <recommendedName>
        <fullName evidence="6 8">Small ribosomal subunit protein uS8</fullName>
    </recommendedName>
</protein>
<organism evidence="10 11">
    <name type="scientific">Thermodesulforhabdus norvegica</name>
    <dbReference type="NCBI Taxonomy" id="39841"/>
    <lineage>
        <taxon>Bacteria</taxon>
        <taxon>Pseudomonadati</taxon>
        <taxon>Thermodesulfobacteriota</taxon>
        <taxon>Syntrophobacteria</taxon>
        <taxon>Syntrophobacterales</taxon>
        <taxon>Thermodesulforhabdaceae</taxon>
        <taxon>Thermodesulforhabdus</taxon>
    </lineage>
</organism>
<keyword evidence="5 8" id="KW-0687">Ribonucleoprotein</keyword>
<dbReference type="InterPro" id="IPR000630">
    <property type="entry name" value="Ribosomal_uS8"/>
</dbReference>
<evidence type="ECO:0000313" key="11">
    <source>
        <dbReference type="Proteomes" id="UP000199611"/>
    </source>
</evidence>
<evidence type="ECO:0000256" key="5">
    <source>
        <dbReference type="ARBA" id="ARBA00023274"/>
    </source>
</evidence>
<sequence>MVMTDPIADFLNRIMNAQRARHDKVDIPASKMKLSIARILKEEGYIRHYKFIKDNKQGIIRIHLKYDENRRAAITGMKRVSKPGRRIYVGHDEIPRVLNGLGIAILSTSRGVITDAEARKQRVGGELLCTVW</sequence>
<accession>A0A1I4VMI5</accession>
<dbReference type="SUPFAM" id="SSF56047">
    <property type="entry name" value="Ribosomal protein S8"/>
    <property type="match status" value="1"/>
</dbReference>
<dbReference type="GO" id="GO:0019843">
    <property type="term" value="F:rRNA binding"/>
    <property type="evidence" value="ECO:0007669"/>
    <property type="project" value="UniProtKB-UniRule"/>
</dbReference>
<reference evidence="10 11" key="1">
    <citation type="submission" date="2016-10" db="EMBL/GenBank/DDBJ databases">
        <authorList>
            <person name="de Groot N.N."/>
        </authorList>
    </citation>
    <scope>NUCLEOTIDE SEQUENCE [LARGE SCALE GENOMIC DNA]</scope>
    <source>
        <strain evidence="10 11">DSM 9990</strain>
    </source>
</reference>
<comment type="subunit">
    <text evidence="7 8">Part of the 30S ribosomal subunit. Contacts proteins S5 and S12.</text>
</comment>
<keyword evidence="3 8" id="KW-0694">RNA-binding</keyword>
<dbReference type="NCBIfam" id="NF001109">
    <property type="entry name" value="PRK00136.1"/>
    <property type="match status" value="1"/>
</dbReference>
<dbReference type="STRING" id="39841.SAMN05660836_02378"/>
<dbReference type="GO" id="GO:0003735">
    <property type="term" value="F:structural constituent of ribosome"/>
    <property type="evidence" value="ECO:0007669"/>
    <property type="project" value="InterPro"/>
</dbReference>
<evidence type="ECO:0000256" key="7">
    <source>
        <dbReference type="ARBA" id="ARBA00046740"/>
    </source>
</evidence>
<evidence type="ECO:0000313" key="10">
    <source>
        <dbReference type="EMBL" id="SFN02518.1"/>
    </source>
</evidence>
<dbReference type="PROSITE" id="PS00053">
    <property type="entry name" value="RIBOSOMAL_S8"/>
    <property type="match status" value="1"/>
</dbReference>
<name>A0A1I4VMI5_9BACT</name>
<keyword evidence="4 8" id="KW-0689">Ribosomal protein</keyword>
<dbReference type="GO" id="GO:0005840">
    <property type="term" value="C:ribosome"/>
    <property type="evidence" value="ECO:0007669"/>
    <property type="project" value="UniProtKB-KW"/>
</dbReference>
<dbReference type="FunFam" id="3.30.1370.30:FF:000002">
    <property type="entry name" value="30S ribosomal protein S8"/>
    <property type="match status" value="1"/>
</dbReference>
<evidence type="ECO:0000256" key="3">
    <source>
        <dbReference type="ARBA" id="ARBA00022884"/>
    </source>
</evidence>
<evidence type="ECO:0000256" key="2">
    <source>
        <dbReference type="ARBA" id="ARBA00022730"/>
    </source>
</evidence>
<dbReference type="GO" id="GO:1990904">
    <property type="term" value="C:ribonucleoprotein complex"/>
    <property type="evidence" value="ECO:0007669"/>
    <property type="project" value="UniProtKB-KW"/>
</dbReference>
<dbReference type="GO" id="GO:0006412">
    <property type="term" value="P:translation"/>
    <property type="evidence" value="ECO:0007669"/>
    <property type="project" value="UniProtKB-UniRule"/>
</dbReference>
<dbReference type="Proteomes" id="UP000199611">
    <property type="component" value="Unassembled WGS sequence"/>
</dbReference>
<dbReference type="FunFam" id="3.30.1490.10:FF:000001">
    <property type="entry name" value="30S ribosomal protein S8"/>
    <property type="match status" value="1"/>
</dbReference>
<dbReference type="InterPro" id="IPR047863">
    <property type="entry name" value="Ribosomal_uS8_CS"/>
</dbReference>
<dbReference type="Gene3D" id="3.30.1370.30">
    <property type="match status" value="1"/>
</dbReference>
<dbReference type="Gene3D" id="3.30.1490.10">
    <property type="match status" value="1"/>
</dbReference>
<dbReference type="AlphaFoldDB" id="A0A1I4VMI5"/>
<dbReference type="Pfam" id="PF00410">
    <property type="entry name" value="Ribosomal_S8"/>
    <property type="match status" value="1"/>
</dbReference>
<dbReference type="GO" id="GO:0005737">
    <property type="term" value="C:cytoplasm"/>
    <property type="evidence" value="ECO:0007669"/>
    <property type="project" value="UniProtKB-ARBA"/>
</dbReference>
<dbReference type="HAMAP" id="MF_01302_B">
    <property type="entry name" value="Ribosomal_uS8_B"/>
    <property type="match status" value="1"/>
</dbReference>
<dbReference type="InterPro" id="IPR035987">
    <property type="entry name" value="Ribosomal_uS8_sf"/>
</dbReference>
<evidence type="ECO:0000256" key="4">
    <source>
        <dbReference type="ARBA" id="ARBA00022980"/>
    </source>
</evidence>
<keyword evidence="11" id="KW-1185">Reference proteome</keyword>
<dbReference type="PANTHER" id="PTHR11758">
    <property type="entry name" value="40S RIBOSOMAL PROTEIN S15A"/>
    <property type="match status" value="1"/>
</dbReference>
<comment type="function">
    <text evidence="8">One of the primary rRNA binding proteins, it binds directly to 16S rRNA central domain where it helps coordinate assembly of the platform of the 30S subunit.</text>
</comment>
<dbReference type="RefSeq" id="WP_093396046.1">
    <property type="nucleotide sequence ID" value="NZ_FOUU01000010.1"/>
</dbReference>
<evidence type="ECO:0000256" key="9">
    <source>
        <dbReference type="RuleBase" id="RU003660"/>
    </source>
</evidence>
<gene>
    <name evidence="8" type="primary">rpsH</name>
    <name evidence="10" type="ORF">SAMN05660836_02378</name>
</gene>
<evidence type="ECO:0000256" key="8">
    <source>
        <dbReference type="HAMAP-Rule" id="MF_01302"/>
    </source>
</evidence>
<keyword evidence="2 8" id="KW-0699">rRNA-binding</keyword>
<dbReference type="EMBL" id="FOUU01000010">
    <property type="protein sequence ID" value="SFN02518.1"/>
    <property type="molecule type" value="Genomic_DNA"/>
</dbReference>
<evidence type="ECO:0000256" key="6">
    <source>
        <dbReference type="ARBA" id="ARBA00035258"/>
    </source>
</evidence>